<accession>A0A4R6ZDZ9</accession>
<dbReference type="InterPro" id="IPR000871">
    <property type="entry name" value="Beta-lactam_class-A"/>
</dbReference>
<name>A0A4R6ZDZ9_9LIST</name>
<dbReference type="InterPro" id="IPR012338">
    <property type="entry name" value="Beta-lactam/transpept-like"/>
</dbReference>
<comment type="caution">
    <text evidence="8">The sequence shown here is derived from an EMBL/GenBank/DDBJ whole genome shotgun (WGS) entry which is preliminary data.</text>
</comment>
<gene>
    <name evidence="8" type="ORF">DFP96_1236</name>
</gene>
<feature type="domain" description="Beta-lactamase class A catalytic" evidence="7">
    <location>
        <begin position="62"/>
        <end position="276"/>
    </location>
</feature>
<keyword evidence="9" id="KW-1185">Reference proteome</keyword>
<dbReference type="GO" id="GO:0030655">
    <property type="term" value="P:beta-lactam antibiotic catabolic process"/>
    <property type="evidence" value="ECO:0007669"/>
    <property type="project" value="InterPro"/>
</dbReference>
<evidence type="ECO:0000256" key="5">
    <source>
        <dbReference type="RuleBase" id="RU361140"/>
    </source>
</evidence>
<proteinExistence type="inferred from homology"/>
<dbReference type="Proteomes" id="UP000295558">
    <property type="component" value="Unassembled WGS sequence"/>
</dbReference>
<dbReference type="RefSeq" id="WP_036073853.1">
    <property type="nucleotide sequence ID" value="NZ_SNZK01000023.1"/>
</dbReference>
<dbReference type="PANTHER" id="PTHR35333:SF3">
    <property type="entry name" value="BETA-LACTAMASE-TYPE TRANSPEPTIDASE FOLD CONTAINING PROTEIN"/>
    <property type="match status" value="1"/>
</dbReference>
<keyword evidence="3 5" id="KW-0378">Hydrolase</keyword>
<dbReference type="PRINTS" id="PR00118">
    <property type="entry name" value="BLACTAMASEA"/>
</dbReference>
<reference evidence="8 9" key="1">
    <citation type="submission" date="2019-03" db="EMBL/GenBank/DDBJ databases">
        <title>Genomic Encyclopedia of Type Strains, Phase III (KMG-III): the genomes of soil and plant-associated and newly described type strains.</title>
        <authorList>
            <person name="Whitman W."/>
        </authorList>
    </citation>
    <scope>NUCLEOTIDE SEQUENCE [LARGE SCALE GENOMIC DNA]</scope>
    <source>
        <strain evidence="8 9">CECT 7972</strain>
    </source>
</reference>
<evidence type="ECO:0000256" key="6">
    <source>
        <dbReference type="SAM" id="SignalP"/>
    </source>
</evidence>
<feature type="signal peptide" evidence="6">
    <location>
        <begin position="1"/>
        <end position="29"/>
    </location>
</feature>
<dbReference type="PANTHER" id="PTHR35333">
    <property type="entry name" value="BETA-LACTAMASE"/>
    <property type="match status" value="1"/>
</dbReference>
<dbReference type="EMBL" id="SNZK01000023">
    <property type="protein sequence ID" value="TDR50387.1"/>
    <property type="molecule type" value="Genomic_DNA"/>
</dbReference>
<dbReference type="NCBIfam" id="NF033103">
    <property type="entry name" value="bla_class_A"/>
    <property type="match status" value="1"/>
</dbReference>
<organism evidence="8 9">
    <name type="scientific">Listeria rocourtiae</name>
    <dbReference type="NCBI Taxonomy" id="647910"/>
    <lineage>
        <taxon>Bacteria</taxon>
        <taxon>Bacillati</taxon>
        <taxon>Bacillota</taxon>
        <taxon>Bacilli</taxon>
        <taxon>Bacillales</taxon>
        <taxon>Listeriaceae</taxon>
        <taxon>Listeria</taxon>
    </lineage>
</organism>
<keyword evidence="6" id="KW-0732">Signal</keyword>
<sequence>MQMFMSKKALYVILLSVLTLALVPFSAHPEKAMAKEETTVKKAPDTTTQLKNLEKKYQATLGVYAIDSGSGETFAHNGNQRFAFASTVKALLGGVLLKNLSWDELNQIIKYTKDDLVSYSPITEKHVDTGMSLKDIIAAAIQYSDNTAANLMFKQFGGPKGFESQLRELGDKVTDSSRLEPDLTTAIPGDIRDTSTPKAIAETFKKLLLDRKIAPDKLKFYNEILTGNATGEELIRAGVPSNVKVGDKSGAASFGTRNDIAVLYPPHRAPIILVVFSNKTNEDDEYDNALIADAARVMSNHLGLSN</sequence>
<dbReference type="GO" id="GO:0008800">
    <property type="term" value="F:beta-lactamase activity"/>
    <property type="evidence" value="ECO:0007669"/>
    <property type="project" value="UniProtKB-UniRule"/>
</dbReference>
<protein>
    <recommendedName>
        <fullName evidence="2 5">Beta-lactamase</fullName>
        <ecNumber evidence="2 5">3.5.2.6</ecNumber>
    </recommendedName>
</protein>
<evidence type="ECO:0000256" key="3">
    <source>
        <dbReference type="ARBA" id="ARBA00022801"/>
    </source>
</evidence>
<dbReference type="AlphaFoldDB" id="A0A4R6ZDZ9"/>
<feature type="chain" id="PRO_5039632175" description="Beta-lactamase" evidence="6">
    <location>
        <begin position="30"/>
        <end position="306"/>
    </location>
</feature>
<dbReference type="PROSITE" id="PS00146">
    <property type="entry name" value="BETA_LACTAMASE_A"/>
    <property type="match status" value="1"/>
</dbReference>
<dbReference type="GO" id="GO:0046677">
    <property type="term" value="P:response to antibiotic"/>
    <property type="evidence" value="ECO:0007669"/>
    <property type="project" value="UniProtKB-UniRule"/>
</dbReference>
<evidence type="ECO:0000313" key="9">
    <source>
        <dbReference type="Proteomes" id="UP000295558"/>
    </source>
</evidence>
<evidence type="ECO:0000256" key="2">
    <source>
        <dbReference type="ARBA" id="ARBA00012865"/>
    </source>
</evidence>
<evidence type="ECO:0000259" key="7">
    <source>
        <dbReference type="Pfam" id="PF13354"/>
    </source>
</evidence>
<evidence type="ECO:0000256" key="1">
    <source>
        <dbReference type="ARBA" id="ARBA00009009"/>
    </source>
</evidence>
<dbReference type="InterPro" id="IPR023650">
    <property type="entry name" value="Beta-lactam_class-A_AS"/>
</dbReference>
<keyword evidence="4 5" id="KW-0046">Antibiotic resistance</keyword>
<dbReference type="EC" id="3.5.2.6" evidence="2 5"/>
<dbReference type="InterPro" id="IPR045155">
    <property type="entry name" value="Beta-lactam_cat"/>
</dbReference>
<comment type="similarity">
    <text evidence="1 5">Belongs to the class-A beta-lactamase family.</text>
</comment>
<evidence type="ECO:0000313" key="8">
    <source>
        <dbReference type="EMBL" id="TDR50387.1"/>
    </source>
</evidence>
<dbReference type="Pfam" id="PF13354">
    <property type="entry name" value="Beta-lactamase2"/>
    <property type="match status" value="1"/>
</dbReference>
<dbReference type="Gene3D" id="3.40.710.10">
    <property type="entry name" value="DD-peptidase/beta-lactamase superfamily"/>
    <property type="match status" value="1"/>
</dbReference>
<evidence type="ECO:0000256" key="4">
    <source>
        <dbReference type="ARBA" id="ARBA00023251"/>
    </source>
</evidence>
<dbReference type="SUPFAM" id="SSF56601">
    <property type="entry name" value="beta-lactamase/transpeptidase-like"/>
    <property type="match status" value="1"/>
</dbReference>
<comment type="catalytic activity">
    <reaction evidence="5">
        <text>a beta-lactam + H2O = a substituted beta-amino acid</text>
        <dbReference type="Rhea" id="RHEA:20401"/>
        <dbReference type="ChEBI" id="CHEBI:15377"/>
        <dbReference type="ChEBI" id="CHEBI:35627"/>
        <dbReference type="ChEBI" id="CHEBI:140347"/>
        <dbReference type="EC" id="3.5.2.6"/>
    </reaction>
</comment>
<dbReference type="STRING" id="1265846.PROCOU_16584"/>